<proteinExistence type="predicted"/>
<evidence type="ECO:0000313" key="5">
    <source>
        <dbReference type="Proteomes" id="UP000289921"/>
    </source>
</evidence>
<reference evidence="3 5" key="2">
    <citation type="submission" date="2018-05" db="EMBL/GenBank/DDBJ databases">
        <title>Streptococcus from otitis media.</title>
        <authorList>
            <person name="Wayes A.M."/>
            <person name="Jakubovics N.S."/>
        </authorList>
    </citation>
    <scope>NUCLEOTIDE SEQUENCE [LARGE SCALE GENOMIC DNA]</scope>
    <source>
        <strain evidence="3 5">NU39</strain>
    </source>
</reference>
<dbReference type="Proteomes" id="UP000183671">
    <property type="component" value="Unassembled WGS sequence"/>
</dbReference>
<reference evidence="2 4" key="1">
    <citation type="submission" date="2016-07" db="EMBL/GenBank/DDBJ databases">
        <title>A clinical isolate of carbapenem-resistant Streptococcus oralis with altered penicillin binding proteins.</title>
        <authorList>
            <person name="Kanji J.N."/>
            <person name="Bharat A."/>
            <person name="Naidu P."/>
            <person name="Martin I."/>
            <person name="Mulvey M.R."/>
            <person name="Panaro C.D."/>
        </authorList>
    </citation>
    <scope>NUCLEOTIDE SEQUENCE [LARGE SCALE GENOMIC DNA]</scope>
    <source>
        <strain evidence="2 4">SC15-3744</strain>
    </source>
</reference>
<comment type="caution">
    <text evidence="2">The sequence shown here is derived from an EMBL/GenBank/DDBJ whole genome shotgun (WGS) entry which is preliminary data.</text>
</comment>
<gene>
    <name evidence="2" type="ORF">BBP19_08815</name>
    <name evidence="3" type="ORF">DF217_08795</name>
</gene>
<dbReference type="Proteomes" id="UP000289921">
    <property type="component" value="Unassembled WGS sequence"/>
</dbReference>
<accession>A0A1L8Q2L1</accession>
<protein>
    <submittedName>
        <fullName evidence="2">Uncharacterized protein</fullName>
    </submittedName>
</protein>
<name>A0A1L8Q2L1_STROR</name>
<evidence type="ECO:0000313" key="4">
    <source>
        <dbReference type="Proteomes" id="UP000183671"/>
    </source>
</evidence>
<evidence type="ECO:0000313" key="2">
    <source>
        <dbReference type="EMBL" id="OJG01739.1"/>
    </source>
</evidence>
<dbReference type="AlphaFoldDB" id="A0A1L8Q2L1"/>
<feature type="transmembrane region" description="Helical" evidence="1">
    <location>
        <begin position="20"/>
        <end position="38"/>
    </location>
</feature>
<keyword evidence="1" id="KW-0812">Transmembrane</keyword>
<organism evidence="2 4">
    <name type="scientific">Streptococcus oralis</name>
    <dbReference type="NCBI Taxonomy" id="1303"/>
    <lineage>
        <taxon>Bacteria</taxon>
        <taxon>Bacillati</taxon>
        <taxon>Bacillota</taxon>
        <taxon>Bacilli</taxon>
        <taxon>Lactobacillales</taxon>
        <taxon>Streptococcaceae</taxon>
        <taxon>Streptococcus</taxon>
    </lineage>
</organism>
<evidence type="ECO:0000313" key="3">
    <source>
        <dbReference type="EMBL" id="RXX20809.1"/>
    </source>
</evidence>
<dbReference type="EMBL" id="MBDM01000011">
    <property type="protein sequence ID" value="OJG01739.1"/>
    <property type="molecule type" value="Genomic_DNA"/>
</dbReference>
<dbReference type="EMBL" id="QEWK01000005">
    <property type="protein sequence ID" value="RXX20809.1"/>
    <property type="molecule type" value="Genomic_DNA"/>
</dbReference>
<sequence>MVWLLVQDNIKGYTLPDADSCFFIIEFGILVIVLNHFAKTETDFSSGATISQVYGRGDFWTDKDNSLTLRQLLIQ</sequence>
<keyword evidence="1" id="KW-0472">Membrane</keyword>
<evidence type="ECO:0000256" key="1">
    <source>
        <dbReference type="SAM" id="Phobius"/>
    </source>
</evidence>
<keyword evidence="1" id="KW-1133">Transmembrane helix</keyword>